<dbReference type="Pfam" id="PF11536">
    <property type="entry name" value="DUF3226"/>
    <property type="match status" value="1"/>
</dbReference>
<dbReference type="InterPro" id="IPR024508">
    <property type="entry name" value="DUF3226"/>
</dbReference>
<sequence length="152" mass="18192">MENGIKKEYKILVIQDADDPTKDDGGVKNRMEYLNKIDIKFKSFLFPNHKDDGDLETLLIQIVKNENYDKAFICYENYVNCVKEIAEEKFADELLEDKNRVFNYFRTYYGMENSKEENREYRQEYWNFHSDALKPLKEFLENNINLKGASNE</sequence>
<dbReference type="EMBL" id="FRYL01000034">
    <property type="protein sequence ID" value="SHO81253.1"/>
    <property type="molecule type" value="Genomic_DNA"/>
</dbReference>
<evidence type="ECO:0000313" key="1">
    <source>
        <dbReference type="EMBL" id="SHO81253.1"/>
    </source>
</evidence>
<accession>A0A1W1EK71</accession>
<name>A0A1W1EK71_9ZZZZ</name>
<reference evidence="1" key="1">
    <citation type="submission" date="2016-10" db="EMBL/GenBank/DDBJ databases">
        <authorList>
            <person name="de Groot N.N."/>
        </authorList>
    </citation>
    <scope>NUCLEOTIDE SEQUENCE</scope>
</reference>
<proteinExistence type="predicted"/>
<dbReference type="AlphaFoldDB" id="A0A1W1EK71"/>
<gene>
    <name evidence="1" type="ORF">MNB_SV-15-1288</name>
</gene>
<protein>
    <submittedName>
        <fullName evidence="1">Uncharacterized protein</fullName>
    </submittedName>
</protein>
<organism evidence="1">
    <name type="scientific">hydrothermal vent metagenome</name>
    <dbReference type="NCBI Taxonomy" id="652676"/>
    <lineage>
        <taxon>unclassified sequences</taxon>
        <taxon>metagenomes</taxon>
        <taxon>ecological metagenomes</taxon>
    </lineage>
</organism>